<reference evidence="1 2" key="1">
    <citation type="submission" date="2016-10" db="EMBL/GenBank/DDBJ databases">
        <authorList>
            <person name="de Groot N.N."/>
        </authorList>
    </citation>
    <scope>NUCLEOTIDE SEQUENCE [LARGE SCALE GENOMIC DNA]</scope>
    <source>
        <strain evidence="1 2">DSM 16619</strain>
    </source>
</reference>
<dbReference type="EMBL" id="FMZC01000007">
    <property type="protein sequence ID" value="SDD54052.1"/>
    <property type="molecule type" value="Genomic_DNA"/>
</dbReference>
<evidence type="ECO:0000313" key="2">
    <source>
        <dbReference type="Proteomes" id="UP000198781"/>
    </source>
</evidence>
<sequence>MALHRTASRARQRGLSFIGLIFVGLLAVAVFAIGGQSVPIFLEYQAINKAANKAAREGGSVPEVRAIFDRAGAIDNISSIAGKDLEVTKRNDKIVVSFSYSREIALAGPAYLVYRFQEQTK</sequence>
<evidence type="ECO:0008006" key="3">
    <source>
        <dbReference type="Google" id="ProtNLM"/>
    </source>
</evidence>
<dbReference type="OrthoDB" id="9133279at2"/>
<organism evidence="1 2">
    <name type="scientific">Paracidovorax valerianellae</name>
    <dbReference type="NCBI Taxonomy" id="187868"/>
    <lineage>
        <taxon>Bacteria</taxon>
        <taxon>Pseudomonadati</taxon>
        <taxon>Pseudomonadota</taxon>
        <taxon>Betaproteobacteria</taxon>
        <taxon>Burkholderiales</taxon>
        <taxon>Comamonadaceae</taxon>
        <taxon>Paracidovorax</taxon>
    </lineage>
</organism>
<dbReference type="STRING" id="187868.SAMN05192589_10766"/>
<keyword evidence="2" id="KW-1185">Reference proteome</keyword>
<dbReference type="Proteomes" id="UP000198781">
    <property type="component" value="Unassembled WGS sequence"/>
</dbReference>
<accession>A0A1G6VKC1</accession>
<dbReference type="RefSeq" id="WP_092744111.1">
    <property type="nucleotide sequence ID" value="NZ_FMZC01000007.1"/>
</dbReference>
<protein>
    <recommendedName>
        <fullName evidence="3">DUF4845 domain-containing protein</fullName>
    </recommendedName>
</protein>
<dbReference type="AlphaFoldDB" id="A0A1G6VKC1"/>
<dbReference type="Pfam" id="PF16137">
    <property type="entry name" value="DUF4845"/>
    <property type="match status" value="1"/>
</dbReference>
<proteinExistence type="predicted"/>
<name>A0A1G6VKC1_9BURK</name>
<dbReference type="InterPro" id="IPR032314">
    <property type="entry name" value="DUF4845"/>
</dbReference>
<evidence type="ECO:0000313" key="1">
    <source>
        <dbReference type="EMBL" id="SDD54052.1"/>
    </source>
</evidence>
<gene>
    <name evidence="1" type="ORF">SAMN05192589_10766</name>
</gene>